<protein>
    <recommendedName>
        <fullName evidence="9">UNC93-like protein MFSD11</fullName>
    </recommendedName>
</protein>
<feature type="transmembrane region" description="Helical" evidence="6">
    <location>
        <begin position="49"/>
        <end position="71"/>
    </location>
</feature>
<feature type="transmembrane region" description="Helical" evidence="6">
    <location>
        <begin position="263"/>
        <end position="285"/>
    </location>
</feature>
<evidence type="ECO:0000256" key="2">
    <source>
        <dbReference type="ARBA" id="ARBA00009172"/>
    </source>
</evidence>
<dbReference type="AlphaFoldDB" id="A0A8R1E2X5"/>
<evidence type="ECO:0000256" key="6">
    <source>
        <dbReference type="SAM" id="Phobius"/>
    </source>
</evidence>
<organism evidence="7 8">
    <name type="scientific">Caenorhabditis japonica</name>
    <dbReference type="NCBI Taxonomy" id="281687"/>
    <lineage>
        <taxon>Eukaryota</taxon>
        <taxon>Metazoa</taxon>
        <taxon>Ecdysozoa</taxon>
        <taxon>Nematoda</taxon>
        <taxon>Chromadorea</taxon>
        <taxon>Rhabditida</taxon>
        <taxon>Rhabditina</taxon>
        <taxon>Rhabditomorpha</taxon>
        <taxon>Rhabditoidea</taxon>
        <taxon>Rhabditidae</taxon>
        <taxon>Peloderinae</taxon>
        <taxon>Caenorhabditis</taxon>
    </lineage>
</organism>
<dbReference type="Proteomes" id="UP000005237">
    <property type="component" value="Unassembled WGS sequence"/>
</dbReference>
<sequence>MFDRGTWNVIRLSVSFMLQFFAYMSQEFIQEPLIEAESKRTGNIDPHAGYHSFAILYFFFTFSCLLVTPIVEKITAKWSMVIGLLTYIAFQAGFLQLNTAYLYFTSAMLGVGGAFLWIAQGKYMTENCTAKTVERNTAIMWVIFKISLLAGGIFLFVMFKDQTLTEFVANGNFRMLCFIFITISIIATINTICLSPPAYKPERGEPETLAQTLKTTFKIMIDAPMILLAVIFIYAGFSRSFWIAIYPTCIKFTSRLGSNTTRLLAESCIATGIGQIGAGIIFSVIGKRAKKLGKDIIVVLASILHLLVFAAIYAYFPSDAPLHPTDNIGYFEPNVYVAIFCSGALGFGDAVIQTQIYSYLCDGYSQESSQAFALFKFYSAASSTVAFFISKYFTLTGHLTLYGLFAILSAIAAVIAQQKYFHKVQHFHQGNSSTSKVAPSEPIKIKISDSGSTITN</sequence>
<evidence type="ECO:0000256" key="1">
    <source>
        <dbReference type="ARBA" id="ARBA00004141"/>
    </source>
</evidence>
<feature type="transmembrane region" description="Helical" evidence="6">
    <location>
        <begin position="399"/>
        <end position="416"/>
    </location>
</feature>
<feature type="transmembrane region" description="Helical" evidence="6">
    <location>
        <begin position="78"/>
        <end position="95"/>
    </location>
</feature>
<dbReference type="GO" id="GO:0016020">
    <property type="term" value="C:membrane"/>
    <property type="evidence" value="ECO:0007669"/>
    <property type="project" value="UniProtKB-SubCell"/>
</dbReference>
<dbReference type="PANTHER" id="PTHR23294">
    <property type="entry name" value="ET TRANSLATION PRODUCT-RELATED"/>
    <property type="match status" value="1"/>
</dbReference>
<dbReference type="EnsemblMetazoa" id="CJA17244.1">
    <property type="protein sequence ID" value="CJA17244.1"/>
    <property type="gene ID" value="WBGene00136449"/>
</dbReference>
<feature type="transmembrane region" description="Helical" evidence="6">
    <location>
        <begin position="215"/>
        <end position="237"/>
    </location>
</feature>
<name>A0A8R1E2X5_CAEJA</name>
<comment type="subcellular location">
    <subcellularLocation>
        <location evidence="1">Membrane</location>
        <topology evidence="1">Multi-pass membrane protein</topology>
    </subcellularLocation>
</comment>
<dbReference type="SUPFAM" id="SSF103473">
    <property type="entry name" value="MFS general substrate transporter"/>
    <property type="match status" value="1"/>
</dbReference>
<keyword evidence="3 6" id="KW-0812">Transmembrane</keyword>
<evidence type="ECO:0008006" key="9">
    <source>
        <dbReference type="Google" id="ProtNLM"/>
    </source>
</evidence>
<evidence type="ECO:0000313" key="7">
    <source>
        <dbReference type="EnsemblMetazoa" id="CJA17244.1"/>
    </source>
</evidence>
<dbReference type="Gene3D" id="1.20.1250.20">
    <property type="entry name" value="MFS general substrate transporter like domains"/>
    <property type="match status" value="1"/>
</dbReference>
<feature type="transmembrane region" description="Helical" evidence="6">
    <location>
        <begin position="297"/>
        <end position="316"/>
    </location>
</feature>
<keyword evidence="5 6" id="KW-0472">Membrane</keyword>
<accession>A0A8R1E2X5</accession>
<feature type="transmembrane region" description="Helical" evidence="6">
    <location>
        <begin position="171"/>
        <end position="194"/>
    </location>
</feature>
<feature type="transmembrane region" description="Helical" evidence="6">
    <location>
        <begin position="12"/>
        <end position="29"/>
    </location>
</feature>
<feature type="transmembrane region" description="Helical" evidence="6">
    <location>
        <begin position="139"/>
        <end position="159"/>
    </location>
</feature>
<keyword evidence="8" id="KW-1185">Reference proteome</keyword>
<dbReference type="PANTHER" id="PTHR23294:SF8">
    <property type="entry name" value="UNC93-LIKE PROTEIN MFSD11"/>
    <property type="match status" value="1"/>
</dbReference>
<evidence type="ECO:0000313" key="8">
    <source>
        <dbReference type="Proteomes" id="UP000005237"/>
    </source>
</evidence>
<dbReference type="Pfam" id="PF05978">
    <property type="entry name" value="UNC-93"/>
    <property type="match status" value="1"/>
</dbReference>
<proteinExistence type="inferred from homology"/>
<feature type="transmembrane region" description="Helical" evidence="6">
    <location>
        <begin position="372"/>
        <end position="393"/>
    </location>
</feature>
<feature type="transmembrane region" description="Helical" evidence="6">
    <location>
        <begin position="336"/>
        <end position="360"/>
    </location>
</feature>
<comment type="similarity">
    <text evidence="2">Belongs to the unc-93 family.</text>
</comment>
<evidence type="ECO:0000256" key="5">
    <source>
        <dbReference type="ARBA" id="ARBA00023136"/>
    </source>
</evidence>
<evidence type="ECO:0000256" key="4">
    <source>
        <dbReference type="ARBA" id="ARBA00022989"/>
    </source>
</evidence>
<reference evidence="8" key="1">
    <citation type="submission" date="2010-08" db="EMBL/GenBank/DDBJ databases">
        <authorList>
            <consortium name="Caenorhabditis japonica Sequencing Consortium"/>
            <person name="Wilson R.K."/>
        </authorList>
    </citation>
    <scope>NUCLEOTIDE SEQUENCE [LARGE SCALE GENOMIC DNA]</scope>
    <source>
        <strain evidence="8">DF5081</strain>
    </source>
</reference>
<reference evidence="7" key="2">
    <citation type="submission" date="2022-06" db="UniProtKB">
        <authorList>
            <consortium name="EnsemblMetazoa"/>
        </authorList>
    </citation>
    <scope>IDENTIFICATION</scope>
    <source>
        <strain evidence="7">DF5081</strain>
    </source>
</reference>
<dbReference type="InterPro" id="IPR036259">
    <property type="entry name" value="MFS_trans_sf"/>
</dbReference>
<feature type="transmembrane region" description="Helical" evidence="6">
    <location>
        <begin position="101"/>
        <end position="119"/>
    </location>
</feature>
<dbReference type="InterPro" id="IPR010291">
    <property type="entry name" value="Ion_channel_UNC-93"/>
</dbReference>
<dbReference type="InterPro" id="IPR051617">
    <property type="entry name" value="UNC-93-like_regulator"/>
</dbReference>
<evidence type="ECO:0000256" key="3">
    <source>
        <dbReference type="ARBA" id="ARBA00022692"/>
    </source>
</evidence>
<keyword evidence="4 6" id="KW-1133">Transmembrane helix</keyword>